<comment type="caution">
    <text evidence="2">The sequence shown here is derived from an EMBL/GenBank/DDBJ whole genome shotgun (WGS) entry which is preliminary data.</text>
</comment>
<dbReference type="Pfam" id="PF13302">
    <property type="entry name" value="Acetyltransf_3"/>
    <property type="match status" value="1"/>
</dbReference>
<accession>A0ABS3VRG2</accession>
<evidence type="ECO:0000313" key="2">
    <source>
        <dbReference type="EMBL" id="MBO4206989.1"/>
    </source>
</evidence>
<name>A0ABS3VRG2_MICEH</name>
<feature type="domain" description="N-acetyltransferase" evidence="1">
    <location>
        <begin position="8"/>
        <end position="182"/>
    </location>
</feature>
<dbReference type="PANTHER" id="PTHR43792">
    <property type="entry name" value="GNAT FAMILY, PUTATIVE (AFU_ORTHOLOGUE AFUA_3G00765)-RELATED-RELATED"/>
    <property type="match status" value="1"/>
</dbReference>
<evidence type="ECO:0000259" key="1">
    <source>
        <dbReference type="PROSITE" id="PS51186"/>
    </source>
</evidence>
<reference evidence="2 3" key="1">
    <citation type="submission" date="2019-12" db="EMBL/GenBank/DDBJ databases">
        <title>Whole genome sequencing of endophytic Actinobacterium Micromonospora sp. MPMI6T.</title>
        <authorList>
            <person name="Evv R."/>
            <person name="Podile A.R."/>
        </authorList>
    </citation>
    <scope>NUCLEOTIDE SEQUENCE [LARGE SCALE GENOMIC DNA]</scope>
    <source>
        <strain evidence="2 3">MPMI6</strain>
    </source>
</reference>
<gene>
    <name evidence="2" type="ORF">GSF22_13375</name>
</gene>
<proteinExistence type="predicted"/>
<dbReference type="PANTHER" id="PTHR43792:SF1">
    <property type="entry name" value="N-ACETYLTRANSFERASE DOMAIN-CONTAINING PROTEIN"/>
    <property type="match status" value="1"/>
</dbReference>
<protein>
    <submittedName>
        <fullName evidence="2">GNAT family N-acetyltransferase</fullName>
    </submittedName>
</protein>
<dbReference type="PROSITE" id="PS51186">
    <property type="entry name" value="GNAT"/>
    <property type="match status" value="1"/>
</dbReference>
<dbReference type="InterPro" id="IPR051531">
    <property type="entry name" value="N-acetyltransferase"/>
</dbReference>
<dbReference type="InterPro" id="IPR000182">
    <property type="entry name" value="GNAT_dom"/>
</dbReference>
<sequence length="184" mass="20287">MELRTSRLVLRQWRDDDLPFFAALNADPEVMEHFPAPLNRQDSDGLANRAAAHVATHGWGLWAVEVVAEGSPDQGRFAGFTGLSVPSFEAHFTPAVEVGWRLARWAWGRGYASEAARAAVAYGFGRLGLAEVVSFTAVPNRRSAAVMRRIGMTHDPADDFDHPKLPDGDPLRRHVLYRLARGTA</sequence>
<dbReference type="Proteomes" id="UP000823521">
    <property type="component" value="Unassembled WGS sequence"/>
</dbReference>
<dbReference type="EMBL" id="WVUH01000096">
    <property type="protein sequence ID" value="MBO4206989.1"/>
    <property type="molecule type" value="Genomic_DNA"/>
</dbReference>
<dbReference type="Gene3D" id="3.40.630.30">
    <property type="match status" value="1"/>
</dbReference>
<keyword evidence="3" id="KW-1185">Reference proteome</keyword>
<dbReference type="InterPro" id="IPR016181">
    <property type="entry name" value="Acyl_CoA_acyltransferase"/>
</dbReference>
<dbReference type="SUPFAM" id="SSF55729">
    <property type="entry name" value="Acyl-CoA N-acyltransferases (Nat)"/>
    <property type="match status" value="1"/>
</dbReference>
<organism evidence="2 3">
    <name type="scientific">Micromonospora echinofusca</name>
    <dbReference type="NCBI Taxonomy" id="47858"/>
    <lineage>
        <taxon>Bacteria</taxon>
        <taxon>Bacillati</taxon>
        <taxon>Actinomycetota</taxon>
        <taxon>Actinomycetes</taxon>
        <taxon>Micromonosporales</taxon>
        <taxon>Micromonosporaceae</taxon>
        <taxon>Micromonospora</taxon>
    </lineage>
</organism>
<dbReference type="RefSeq" id="WP_208813890.1">
    <property type="nucleotide sequence ID" value="NZ_WVUH01000096.1"/>
</dbReference>
<evidence type="ECO:0000313" key="3">
    <source>
        <dbReference type="Proteomes" id="UP000823521"/>
    </source>
</evidence>